<dbReference type="AlphaFoldDB" id="A0A5C6FXH6"/>
<gene>
    <name evidence="1" type="ORF">ED733_000336</name>
</gene>
<name>A0A5C6FXH6_METRR</name>
<protein>
    <recommendedName>
        <fullName evidence="3">Protein kinase-like domain protein</fullName>
    </recommendedName>
</protein>
<accession>A0A5C6FXH6</accession>
<sequence>MLYCPEVDSVMIIDFERSVLLRPSRRALEQVVPNKRKRSYDSARKMGGAVYESHCKKRGALYMSNDFIMANTIS</sequence>
<proteinExistence type="predicted"/>
<comment type="caution">
    <text evidence="1">The sequence shown here is derived from an EMBL/GenBank/DDBJ whole genome shotgun (WGS) entry which is preliminary data.</text>
</comment>
<organism evidence="1 2">
    <name type="scientific">Metarhizium rileyi (strain RCEF 4871)</name>
    <name type="common">Nomuraea rileyi</name>
    <dbReference type="NCBI Taxonomy" id="1649241"/>
    <lineage>
        <taxon>Eukaryota</taxon>
        <taxon>Fungi</taxon>
        <taxon>Dikarya</taxon>
        <taxon>Ascomycota</taxon>
        <taxon>Pezizomycotina</taxon>
        <taxon>Sordariomycetes</taxon>
        <taxon>Hypocreomycetidae</taxon>
        <taxon>Hypocreales</taxon>
        <taxon>Clavicipitaceae</taxon>
        <taxon>Metarhizium</taxon>
    </lineage>
</organism>
<evidence type="ECO:0008006" key="3">
    <source>
        <dbReference type="Google" id="ProtNLM"/>
    </source>
</evidence>
<evidence type="ECO:0000313" key="1">
    <source>
        <dbReference type="EMBL" id="TWU70455.1"/>
    </source>
</evidence>
<reference evidence="2" key="1">
    <citation type="submission" date="2018-12" db="EMBL/GenBank/DDBJ databases">
        <title>The complete genome of Metarhizium rileyi, a key fungal pathogen of Lepidoptera.</title>
        <authorList>
            <person name="Binneck E."/>
            <person name="Lastra C.C.L."/>
            <person name="Sosa-Gomez D.R."/>
        </authorList>
    </citation>
    <scope>NUCLEOTIDE SEQUENCE [LARGE SCALE GENOMIC DNA]</scope>
    <source>
        <strain evidence="2">Cep018-CH2</strain>
    </source>
</reference>
<evidence type="ECO:0000313" key="2">
    <source>
        <dbReference type="Proteomes" id="UP000317257"/>
    </source>
</evidence>
<dbReference type="EMBL" id="SBHS01000092">
    <property type="protein sequence ID" value="TWU70455.1"/>
    <property type="molecule type" value="Genomic_DNA"/>
</dbReference>
<dbReference type="Proteomes" id="UP000317257">
    <property type="component" value="Unassembled WGS sequence"/>
</dbReference>